<dbReference type="Proteomes" id="UP000328092">
    <property type="component" value="Unassembled WGS sequence"/>
</dbReference>
<evidence type="ECO:0000259" key="2">
    <source>
        <dbReference type="Pfam" id="PF07811"/>
    </source>
</evidence>
<dbReference type="RefSeq" id="WP_139861915.1">
    <property type="nucleotide sequence ID" value="NZ_CAADFC020000016.1"/>
</dbReference>
<keyword evidence="1" id="KW-0472">Membrane</keyword>
<comment type="caution">
    <text evidence="3">The sequence shown here is derived from an EMBL/GenBank/DDBJ whole genome shotgun (WGS) entry which is preliminary data.</text>
</comment>
<gene>
    <name evidence="3" type="ORF">CI1B_48780</name>
</gene>
<keyword evidence="1" id="KW-1133">Transmembrane helix</keyword>
<keyword evidence="4" id="KW-1185">Reference proteome</keyword>
<protein>
    <recommendedName>
        <fullName evidence="2">TadE-like domain-containing protein</fullName>
    </recommendedName>
</protein>
<sequence>MSRAAAFWGDRRGASALEFGLIAPLFFAFLFGIVEMGLLLWTQAGMQHGAALAARCATVNATLCPTGNPGMITAYASQKAFGLNLPASTFAYSTPACGNQVTASYQFQFPQILNLAPLTLTAASCFPA</sequence>
<feature type="domain" description="TadE-like" evidence="2">
    <location>
        <begin position="13"/>
        <end position="55"/>
    </location>
</feature>
<dbReference type="InterPro" id="IPR012495">
    <property type="entry name" value="TadE-like_dom"/>
</dbReference>
<feature type="transmembrane region" description="Helical" evidence="1">
    <location>
        <begin position="20"/>
        <end position="41"/>
    </location>
</feature>
<organism evidence="3 4">
    <name type="scientific">Bradyrhizobium ivorense</name>
    <dbReference type="NCBI Taxonomy" id="2511166"/>
    <lineage>
        <taxon>Bacteria</taxon>
        <taxon>Pseudomonadati</taxon>
        <taxon>Pseudomonadota</taxon>
        <taxon>Alphaproteobacteria</taxon>
        <taxon>Hyphomicrobiales</taxon>
        <taxon>Nitrobacteraceae</taxon>
        <taxon>Bradyrhizobium</taxon>
    </lineage>
</organism>
<evidence type="ECO:0000313" key="4">
    <source>
        <dbReference type="Proteomes" id="UP000328092"/>
    </source>
</evidence>
<name>A0A508TDY8_9BRAD</name>
<proteinExistence type="predicted"/>
<keyword evidence="1" id="KW-0812">Transmembrane</keyword>
<accession>A0A508TDY8</accession>
<reference evidence="3" key="1">
    <citation type="submission" date="2019-02" db="EMBL/GenBank/DDBJ databases">
        <authorList>
            <person name="Pothier F.J."/>
        </authorList>
    </citation>
    <scope>NUCLEOTIDE SEQUENCE</scope>
    <source>
        <strain evidence="3">CI-1B</strain>
    </source>
</reference>
<evidence type="ECO:0000313" key="3">
    <source>
        <dbReference type="EMBL" id="VIO73273.1"/>
    </source>
</evidence>
<dbReference type="OrthoDB" id="8237599at2"/>
<dbReference type="AlphaFoldDB" id="A0A508TDY8"/>
<dbReference type="Pfam" id="PF07811">
    <property type="entry name" value="TadE"/>
    <property type="match status" value="1"/>
</dbReference>
<dbReference type="EMBL" id="CAADFC020000016">
    <property type="protein sequence ID" value="VIO73273.1"/>
    <property type="molecule type" value="Genomic_DNA"/>
</dbReference>
<evidence type="ECO:0000256" key="1">
    <source>
        <dbReference type="SAM" id="Phobius"/>
    </source>
</evidence>